<evidence type="ECO:0000256" key="1">
    <source>
        <dbReference type="ARBA" id="ARBA00000085"/>
    </source>
</evidence>
<feature type="domain" description="PAS" evidence="6">
    <location>
        <begin position="57"/>
        <end position="127"/>
    </location>
</feature>
<dbReference type="GO" id="GO:0000155">
    <property type="term" value="F:phosphorelay sensor kinase activity"/>
    <property type="evidence" value="ECO:0007669"/>
    <property type="project" value="InterPro"/>
</dbReference>
<dbReference type="CDD" id="cd00130">
    <property type="entry name" value="PAS"/>
    <property type="match status" value="1"/>
</dbReference>
<accession>A3KAE1</accession>
<evidence type="ECO:0000259" key="6">
    <source>
        <dbReference type="PROSITE" id="PS50112"/>
    </source>
</evidence>
<dbReference type="InterPro" id="IPR013656">
    <property type="entry name" value="PAS_4"/>
</dbReference>
<keyword evidence="7" id="KW-0418">Kinase</keyword>
<evidence type="ECO:0000256" key="3">
    <source>
        <dbReference type="ARBA" id="ARBA00022553"/>
    </source>
</evidence>
<dbReference type="PROSITE" id="PS50112">
    <property type="entry name" value="PAS"/>
    <property type="match status" value="1"/>
</dbReference>
<dbReference type="Pfam" id="PF02518">
    <property type="entry name" value="HATPase_c"/>
    <property type="match status" value="1"/>
</dbReference>
<dbReference type="InterPro" id="IPR003661">
    <property type="entry name" value="HisK_dim/P_dom"/>
</dbReference>
<dbReference type="Proteomes" id="UP000005713">
    <property type="component" value="Unassembled WGS sequence"/>
</dbReference>
<dbReference type="InterPro" id="IPR036890">
    <property type="entry name" value="HATPase_C_sf"/>
</dbReference>
<dbReference type="Gene3D" id="1.10.287.130">
    <property type="match status" value="1"/>
</dbReference>
<dbReference type="Pfam" id="PF08448">
    <property type="entry name" value="PAS_4"/>
    <property type="match status" value="1"/>
</dbReference>
<dbReference type="OrthoDB" id="7568856at2"/>
<comment type="caution">
    <text evidence="7">The sequence shown here is derived from an EMBL/GenBank/DDBJ whole genome shotgun (WGS) entry which is preliminary data.</text>
</comment>
<dbReference type="PRINTS" id="PR00344">
    <property type="entry name" value="BCTRLSENSOR"/>
</dbReference>
<dbReference type="Gene3D" id="3.30.450.20">
    <property type="entry name" value="PAS domain"/>
    <property type="match status" value="1"/>
</dbReference>
<gene>
    <name evidence="7" type="ORF">SSE37_22292</name>
</gene>
<dbReference type="PANTHER" id="PTHR43065">
    <property type="entry name" value="SENSOR HISTIDINE KINASE"/>
    <property type="match status" value="1"/>
</dbReference>
<comment type="catalytic activity">
    <reaction evidence="1">
        <text>ATP + protein L-histidine = ADP + protein N-phospho-L-histidine.</text>
        <dbReference type="EC" id="2.7.13.3"/>
    </reaction>
</comment>
<dbReference type="InterPro" id="IPR004358">
    <property type="entry name" value="Sig_transdc_His_kin-like_C"/>
</dbReference>
<dbReference type="Gene3D" id="3.30.565.10">
    <property type="entry name" value="Histidine kinase-like ATPase, C-terminal domain"/>
    <property type="match status" value="1"/>
</dbReference>
<name>A3KAE1_SAGS3</name>
<proteinExistence type="predicted"/>
<keyword evidence="7" id="KW-0808">Transferase</keyword>
<evidence type="ECO:0000313" key="7">
    <source>
        <dbReference type="EMBL" id="EBA05800.1"/>
    </source>
</evidence>
<evidence type="ECO:0000313" key="8">
    <source>
        <dbReference type="Proteomes" id="UP000005713"/>
    </source>
</evidence>
<dbReference type="PROSITE" id="PS50109">
    <property type="entry name" value="HIS_KIN"/>
    <property type="match status" value="1"/>
</dbReference>
<evidence type="ECO:0000259" key="5">
    <source>
        <dbReference type="PROSITE" id="PS50109"/>
    </source>
</evidence>
<dbReference type="InterPro" id="IPR035965">
    <property type="entry name" value="PAS-like_dom_sf"/>
</dbReference>
<dbReference type="SMART" id="SM00388">
    <property type="entry name" value="HisKA"/>
    <property type="match status" value="1"/>
</dbReference>
<dbReference type="SUPFAM" id="SSF55785">
    <property type="entry name" value="PYP-like sensor domain (PAS domain)"/>
    <property type="match status" value="1"/>
</dbReference>
<dbReference type="SMART" id="SM00091">
    <property type="entry name" value="PAS"/>
    <property type="match status" value="1"/>
</dbReference>
<dbReference type="RefSeq" id="WP_005863647.1">
    <property type="nucleotide sequence ID" value="NZ_AAYA01000022.1"/>
</dbReference>
<keyword evidence="8" id="KW-1185">Reference proteome</keyword>
<feature type="region of interest" description="Disordered" evidence="4">
    <location>
        <begin position="1"/>
        <end position="20"/>
    </location>
</feature>
<dbReference type="PANTHER" id="PTHR43065:SF42">
    <property type="entry name" value="TWO-COMPONENT SENSOR PPRA"/>
    <property type="match status" value="1"/>
</dbReference>
<dbReference type="InterPro" id="IPR003594">
    <property type="entry name" value="HATPase_dom"/>
</dbReference>
<sequence>MENSVSGHGHSDPPGAAPGEMGEAAWADVLRAVDRTYAELVDYQEKLESRNAELRALRGVLASIRESIGDYLVVTDRDGLIVEVSASFCAMVGVAEAQAVGRPFLDFLEPGAREALRRAIEQAVLDRSVAAVEAPLTSSDGPEPVEWRVAPRQEQRRRLGAVLTGRPLGELRRAYSELAEGHERLKQAQTLLVRNEKLASLGRLLAGVAHELNNPISFVYANSHALGKYVDRFEQYFERVQAGAPREELVDLRAKLRLDRDLKNLRSALNGAQEGAERVRDIVADLRRLSADGTGDMVPFDLGDCARVAASWVERGSRSDLKIAFEGACDGPAMGRPGHIQQVLMNLVQNAADAIAGQADAEITLRLHSDARREMIDIRDNGPGVPEDLAAAIFDPFFTTKDVGAGTGLGLAISAKIVEEHGGTLELLPQEGGACFRVALRRAESAKDAGKGTERE</sequence>
<dbReference type="SUPFAM" id="SSF47384">
    <property type="entry name" value="Homodimeric domain of signal transducing histidine kinase"/>
    <property type="match status" value="1"/>
</dbReference>
<protein>
    <recommendedName>
        <fullName evidence="2">histidine kinase</fullName>
        <ecNumber evidence="2">2.7.13.3</ecNumber>
    </recommendedName>
</protein>
<organism evidence="7 8">
    <name type="scientific">Sagittula stellata (strain ATCC 700073 / DSM 11524 / E-37)</name>
    <dbReference type="NCBI Taxonomy" id="388399"/>
    <lineage>
        <taxon>Bacteria</taxon>
        <taxon>Pseudomonadati</taxon>
        <taxon>Pseudomonadota</taxon>
        <taxon>Alphaproteobacteria</taxon>
        <taxon>Rhodobacterales</taxon>
        <taxon>Roseobacteraceae</taxon>
        <taxon>Sagittula</taxon>
    </lineage>
</organism>
<feature type="domain" description="Histidine kinase" evidence="5">
    <location>
        <begin position="207"/>
        <end position="444"/>
    </location>
</feature>
<keyword evidence="3" id="KW-0597">Phosphoprotein</keyword>
<dbReference type="CDD" id="cd00082">
    <property type="entry name" value="HisKA"/>
    <property type="match status" value="1"/>
</dbReference>
<dbReference type="SMART" id="SM00387">
    <property type="entry name" value="HATPase_c"/>
    <property type="match status" value="1"/>
</dbReference>
<dbReference type="eggNOG" id="COG4191">
    <property type="taxonomic scope" value="Bacteria"/>
</dbReference>
<evidence type="ECO:0000256" key="4">
    <source>
        <dbReference type="SAM" id="MobiDB-lite"/>
    </source>
</evidence>
<dbReference type="NCBIfam" id="TIGR00229">
    <property type="entry name" value="sensory_box"/>
    <property type="match status" value="1"/>
</dbReference>
<evidence type="ECO:0000256" key="2">
    <source>
        <dbReference type="ARBA" id="ARBA00012438"/>
    </source>
</evidence>
<dbReference type="InterPro" id="IPR005467">
    <property type="entry name" value="His_kinase_dom"/>
</dbReference>
<dbReference type="SUPFAM" id="SSF55874">
    <property type="entry name" value="ATPase domain of HSP90 chaperone/DNA topoisomerase II/histidine kinase"/>
    <property type="match status" value="1"/>
</dbReference>
<dbReference type="InterPro" id="IPR000014">
    <property type="entry name" value="PAS"/>
</dbReference>
<reference evidence="7 8" key="1">
    <citation type="submission" date="2006-06" db="EMBL/GenBank/DDBJ databases">
        <authorList>
            <person name="Moran M.A."/>
            <person name="Ferriera S."/>
            <person name="Johnson J."/>
            <person name="Kravitz S."/>
            <person name="Beeson K."/>
            <person name="Sutton G."/>
            <person name="Rogers Y.-H."/>
            <person name="Friedman R."/>
            <person name="Frazier M."/>
            <person name="Venter J.C."/>
        </authorList>
    </citation>
    <scope>NUCLEOTIDE SEQUENCE [LARGE SCALE GENOMIC DNA]</scope>
    <source>
        <strain evidence="7 8">E-37</strain>
    </source>
</reference>
<dbReference type="AlphaFoldDB" id="A3KAE1"/>
<dbReference type="InterPro" id="IPR036097">
    <property type="entry name" value="HisK_dim/P_sf"/>
</dbReference>
<dbReference type="EC" id="2.7.13.3" evidence="2"/>
<dbReference type="EMBL" id="AAYA01000022">
    <property type="protein sequence ID" value="EBA05800.1"/>
    <property type="molecule type" value="Genomic_DNA"/>
</dbReference>